<gene>
    <name evidence="1" type="ORF">M409DRAFT_64201</name>
</gene>
<dbReference type="RefSeq" id="XP_033671362.1">
    <property type="nucleotide sequence ID" value="XM_033815958.1"/>
</dbReference>
<sequence>MASLEQTQLYDLLETQQVPRCFSRFPAGVNIAAKHVENALAKIALQASQDGSRERRRALIRHSNPYGNAFAVCHCSADPERLEVIASLIEVMWIHDDVTEEMEHSSECRQHAILSRVVQVDIDGANFPAENIRQKTLAVLLRKAIDMDAKQAVKMVETLQIYLRSFDSRDDDFDSVQEYMPYRVSNCGYWISSYFIRWGMGIELSQEDYQSIESFDIAMGNVLGLTNDYFSWNVEKDQPTDRIRNAVRVLMKEHGIESGAAQMMLLGIIIEEESRAATLKQDRLKSSVSEELRRYFEAIELYVGGSCYWHATAPRYQIFE</sequence>
<evidence type="ECO:0000313" key="1">
    <source>
        <dbReference type="EMBL" id="KAF2170473.1"/>
    </source>
</evidence>
<name>A0A6A6CUT3_ZASCE</name>
<evidence type="ECO:0000313" key="2">
    <source>
        <dbReference type="Proteomes" id="UP000799537"/>
    </source>
</evidence>
<reference evidence="1" key="1">
    <citation type="journal article" date="2020" name="Stud. Mycol.">
        <title>101 Dothideomycetes genomes: a test case for predicting lifestyles and emergence of pathogens.</title>
        <authorList>
            <person name="Haridas S."/>
            <person name="Albert R."/>
            <person name="Binder M."/>
            <person name="Bloem J."/>
            <person name="Labutti K."/>
            <person name="Salamov A."/>
            <person name="Andreopoulos B."/>
            <person name="Baker S."/>
            <person name="Barry K."/>
            <person name="Bills G."/>
            <person name="Bluhm B."/>
            <person name="Cannon C."/>
            <person name="Castanera R."/>
            <person name="Culley D."/>
            <person name="Daum C."/>
            <person name="Ezra D."/>
            <person name="Gonzalez J."/>
            <person name="Henrissat B."/>
            <person name="Kuo A."/>
            <person name="Liang C."/>
            <person name="Lipzen A."/>
            <person name="Lutzoni F."/>
            <person name="Magnuson J."/>
            <person name="Mondo S."/>
            <person name="Nolan M."/>
            <person name="Ohm R."/>
            <person name="Pangilinan J."/>
            <person name="Park H.-J."/>
            <person name="Ramirez L."/>
            <person name="Alfaro M."/>
            <person name="Sun H."/>
            <person name="Tritt A."/>
            <person name="Yoshinaga Y."/>
            <person name="Zwiers L.-H."/>
            <person name="Turgeon B."/>
            <person name="Goodwin S."/>
            <person name="Spatafora J."/>
            <person name="Crous P."/>
            <person name="Grigoriev I."/>
        </authorList>
    </citation>
    <scope>NUCLEOTIDE SEQUENCE</scope>
    <source>
        <strain evidence="1">ATCC 36951</strain>
    </source>
</reference>
<proteinExistence type="predicted"/>
<dbReference type="EMBL" id="ML993585">
    <property type="protein sequence ID" value="KAF2170473.1"/>
    <property type="molecule type" value="Genomic_DNA"/>
</dbReference>
<dbReference type="SUPFAM" id="SSF48576">
    <property type="entry name" value="Terpenoid synthases"/>
    <property type="match status" value="1"/>
</dbReference>
<dbReference type="Gene3D" id="1.10.600.10">
    <property type="entry name" value="Farnesyl Diphosphate Synthase"/>
    <property type="match status" value="1"/>
</dbReference>
<dbReference type="GeneID" id="54569230"/>
<keyword evidence="2" id="KW-1185">Reference proteome</keyword>
<evidence type="ECO:0008006" key="3">
    <source>
        <dbReference type="Google" id="ProtNLM"/>
    </source>
</evidence>
<dbReference type="OrthoDB" id="6921389at2759"/>
<protein>
    <recommendedName>
        <fullName evidence="3">Terpene synthase</fullName>
    </recommendedName>
</protein>
<dbReference type="Proteomes" id="UP000799537">
    <property type="component" value="Unassembled WGS sequence"/>
</dbReference>
<organism evidence="1 2">
    <name type="scientific">Zasmidium cellare ATCC 36951</name>
    <dbReference type="NCBI Taxonomy" id="1080233"/>
    <lineage>
        <taxon>Eukaryota</taxon>
        <taxon>Fungi</taxon>
        <taxon>Dikarya</taxon>
        <taxon>Ascomycota</taxon>
        <taxon>Pezizomycotina</taxon>
        <taxon>Dothideomycetes</taxon>
        <taxon>Dothideomycetidae</taxon>
        <taxon>Mycosphaerellales</taxon>
        <taxon>Mycosphaerellaceae</taxon>
        <taxon>Zasmidium</taxon>
    </lineage>
</organism>
<accession>A0A6A6CUT3</accession>
<dbReference type="Pfam" id="PF19086">
    <property type="entry name" value="Terpene_syn_C_2"/>
    <property type="match status" value="1"/>
</dbReference>
<dbReference type="AlphaFoldDB" id="A0A6A6CUT3"/>
<dbReference type="InterPro" id="IPR008949">
    <property type="entry name" value="Isoprenoid_synthase_dom_sf"/>
</dbReference>